<evidence type="ECO:0000259" key="2">
    <source>
        <dbReference type="PROSITE" id="PS50213"/>
    </source>
</evidence>
<dbReference type="InterPro" id="IPR050904">
    <property type="entry name" value="Adhesion/Biosynth-related"/>
</dbReference>
<dbReference type="PANTHER" id="PTHR10900:SF77">
    <property type="entry name" value="FI19380P1"/>
    <property type="match status" value="1"/>
</dbReference>
<dbReference type="RefSeq" id="WP_094968845.1">
    <property type="nucleotide sequence ID" value="NZ_NGJN01000006.1"/>
</dbReference>
<keyword evidence="1" id="KW-0732">Signal</keyword>
<feature type="domain" description="FAS1" evidence="2">
    <location>
        <begin position="36"/>
        <end position="179"/>
    </location>
</feature>
<dbReference type="GO" id="GO:0005615">
    <property type="term" value="C:extracellular space"/>
    <property type="evidence" value="ECO:0007669"/>
    <property type="project" value="TreeGrafter"/>
</dbReference>
<dbReference type="PANTHER" id="PTHR10900">
    <property type="entry name" value="PERIOSTIN-RELATED"/>
    <property type="match status" value="1"/>
</dbReference>
<dbReference type="EMBL" id="NGJN01000006">
    <property type="protein sequence ID" value="OZV67548.1"/>
    <property type="molecule type" value="Genomic_DNA"/>
</dbReference>
<protein>
    <recommendedName>
        <fullName evidence="2">FAS1 domain-containing protein</fullName>
    </recommendedName>
</protein>
<evidence type="ECO:0000256" key="1">
    <source>
        <dbReference type="SAM" id="SignalP"/>
    </source>
</evidence>
<comment type="caution">
    <text evidence="3">The sequence shown here is derived from an EMBL/GenBank/DDBJ whole genome shotgun (WGS) entry which is preliminary data.</text>
</comment>
<feature type="domain" description="FAS1" evidence="2">
    <location>
        <begin position="181"/>
        <end position="330"/>
    </location>
</feature>
<dbReference type="OrthoDB" id="9800666at2"/>
<proteinExistence type="predicted"/>
<dbReference type="InterPro" id="IPR000782">
    <property type="entry name" value="FAS1_domain"/>
</dbReference>
<reference evidence="3 4" key="1">
    <citation type="submission" date="2017-05" db="EMBL/GenBank/DDBJ databases">
        <title>The draft genome sequence of Idiomarina salinarum WNB302.</title>
        <authorList>
            <person name="Sun Y."/>
            <person name="Chen B."/>
            <person name="Du Z."/>
        </authorList>
    </citation>
    <scope>NUCLEOTIDE SEQUENCE [LARGE SCALE GENOMIC DNA]</scope>
    <source>
        <strain evidence="3 4">WNB302</strain>
    </source>
</reference>
<dbReference type="InterPro" id="IPR036378">
    <property type="entry name" value="FAS1_dom_sf"/>
</dbReference>
<dbReference type="SUPFAM" id="SSF82153">
    <property type="entry name" value="FAS1 domain"/>
    <property type="match status" value="2"/>
</dbReference>
<dbReference type="Pfam" id="PF02469">
    <property type="entry name" value="Fasciclin"/>
    <property type="match status" value="2"/>
</dbReference>
<organism evidence="3 4">
    <name type="scientific">Winogradskyella aurantia</name>
    <dbReference type="NCBI Taxonomy" id="1915063"/>
    <lineage>
        <taxon>Bacteria</taxon>
        <taxon>Pseudomonadati</taxon>
        <taxon>Bacteroidota</taxon>
        <taxon>Flavobacteriia</taxon>
        <taxon>Flavobacteriales</taxon>
        <taxon>Flavobacteriaceae</taxon>
        <taxon>Winogradskyella</taxon>
    </lineage>
</organism>
<accession>A0A265UQI8</accession>
<dbReference type="PROSITE" id="PS50213">
    <property type="entry name" value="FAS1"/>
    <property type="match status" value="2"/>
</dbReference>
<dbReference type="AlphaFoldDB" id="A0A265UQI8"/>
<sequence>MKIISKTFKLLTVAFLVLGLTGCSDDDDNNGGNPVQSTTVVDVALDNGLTSLAAALTATDLVSVLQGPGPFTVFAPTNAAFTDLLNATGLDLDNLSAAEEDLVRNILLNHVIIGENINSTALVNLGEGYRNTGATNADGDNLSLYFNTSNGVVINGVSTVDNADNTATNGVVHIVDTVIGLPTIATFATANPALSNLVSALALADTGTPTVPWIATVSDSEAGPFTVFAPINSAFEDLLLELDPSGNTALGDLDPATVNDVLLVHVANGNVRSTDLPNLQGTIPTLGGDLTLDVSTLTITDGNERETGIIAALVDIQAINGVVHAVDRVILPAAE</sequence>
<keyword evidence="4" id="KW-1185">Reference proteome</keyword>
<dbReference type="PROSITE" id="PS51257">
    <property type="entry name" value="PROKAR_LIPOPROTEIN"/>
    <property type="match status" value="1"/>
</dbReference>
<evidence type="ECO:0000313" key="3">
    <source>
        <dbReference type="EMBL" id="OZV67548.1"/>
    </source>
</evidence>
<dbReference type="SMART" id="SM00554">
    <property type="entry name" value="FAS1"/>
    <property type="match status" value="2"/>
</dbReference>
<evidence type="ECO:0000313" key="4">
    <source>
        <dbReference type="Proteomes" id="UP000216840"/>
    </source>
</evidence>
<feature type="chain" id="PRO_5012921626" description="FAS1 domain-containing protein" evidence="1">
    <location>
        <begin position="27"/>
        <end position="335"/>
    </location>
</feature>
<dbReference type="Gene3D" id="2.30.180.10">
    <property type="entry name" value="FAS1 domain"/>
    <property type="match status" value="2"/>
</dbReference>
<gene>
    <name evidence="3" type="ORF">CA834_11390</name>
</gene>
<feature type="signal peptide" evidence="1">
    <location>
        <begin position="1"/>
        <end position="26"/>
    </location>
</feature>
<dbReference type="Proteomes" id="UP000216840">
    <property type="component" value="Unassembled WGS sequence"/>
</dbReference>
<name>A0A265UQI8_9FLAO</name>